<proteinExistence type="predicted"/>
<evidence type="ECO:0000313" key="1">
    <source>
        <dbReference type="EMBL" id="CAG8464161.1"/>
    </source>
</evidence>
<evidence type="ECO:0000313" key="2">
    <source>
        <dbReference type="Proteomes" id="UP000789570"/>
    </source>
</evidence>
<dbReference type="InterPro" id="IPR036910">
    <property type="entry name" value="HMG_box_dom_sf"/>
</dbReference>
<dbReference type="Proteomes" id="UP000789570">
    <property type="component" value="Unassembled WGS sequence"/>
</dbReference>
<protein>
    <submittedName>
        <fullName evidence="1">16040_t:CDS:1</fullName>
    </submittedName>
</protein>
<sequence length="174" mass="19898">MTKLKKRSTNAFFQYRNSKIVHEQKRRMRDHSRITASGWRNQDDSQKIQFFQAAAKDAVEKEAASGGNGFTQKSFEPCGNFAFVNETPIRKEIIPPLTKEESNVKMITDNEQSNRAQRYSDVDEQRDINKVVISCTEVPLKNSLVDDKKFSFDVSNRGNKMSITQLIQQSDADG</sequence>
<dbReference type="SUPFAM" id="SSF47095">
    <property type="entry name" value="HMG-box"/>
    <property type="match status" value="1"/>
</dbReference>
<comment type="caution">
    <text evidence="1">The sequence shown here is derived from an EMBL/GenBank/DDBJ whole genome shotgun (WGS) entry which is preliminary data.</text>
</comment>
<gene>
    <name evidence="1" type="ORF">FCALED_LOCUS1895</name>
</gene>
<organism evidence="1 2">
    <name type="scientific">Funneliformis caledonium</name>
    <dbReference type="NCBI Taxonomy" id="1117310"/>
    <lineage>
        <taxon>Eukaryota</taxon>
        <taxon>Fungi</taxon>
        <taxon>Fungi incertae sedis</taxon>
        <taxon>Mucoromycota</taxon>
        <taxon>Glomeromycotina</taxon>
        <taxon>Glomeromycetes</taxon>
        <taxon>Glomerales</taxon>
        <taxon>Glomeraceae</taxon>
        <taxon>Funneliformis</taxon>
    </lineage>
</organism>
<accession>A0A9N8VRS4</accession>
<name>A0A9N8VRS4_9GLOM</name>
<dbReference type="OrthoDB" id="2310003at2759"/>
<dbReference type="AlphaFoldDB" id="A0A9N8VRS4"/>
<reference evidence="1" key="1">
    <citation type="submission" date="2021-06" db="EMBL/GenBank/DDBJ databases">
        <authorList>
            <person name="Kallberg Y."/>
            <person name="Tangrot J."/>
            <person name="Rosling A."/>
        </authorList>
    </citation>
    <scope>NUCLEOTIDE SEQUENCE</scope>
    <source>
        <strain evidence="1">UK204</strain>
    </source>
</reference>
<dbReference type="EMBL" id="CAJVPQ010000265">
    <property type="protein sequence ID" value="CAG8464161.1"/>
    <property type="molecule type" value="Genomic_DNA"/>
</dbReference>
<keyword evidence="2" id="KW-1185">Reference proteome</keyword>